<name>A0ACC2SV10_9FUNG</name>
<organism evidence="1 2">
    <name type="scientific">Entomophthora muscae</name>
    <dbReference type="NCBI Taxonomy" id="34485"/>
    <lineage>
        <taxon>Eukaryota</taxon>
        <taxon>Fungi</taxon>
        <taxon>Fungi incertae sedis</taxon>
        <taxon>Zoopagomycota</taxon>
        <taxon>Entomophthoromycotina</taxon>
        <taxon>Entomophthoromycetes</taxon>
        <taxon>Entomophthorales</taxon>
        <taxon>Entomophthoraceae</taxon>
        <taxon>Entomophthora</taxon>
    </lineage>
</organism>
<reference evidence="1" key="1">
    <citation type="submission" date="2022-04" db="EMBL/GenBank/DDBJ databases">
        <title>Genome of the entomopathogenic fungus Entomophthora muscae.</title>
        <authorList>
            <person name="Elya C."/>
            <person name="Lovett B.R."/>
            <person name="Lee E."/>
            <person name="Macias A.M."/>
            <person name="Hajek A.E."/>
            <person name="De Bivort B.L."/>
            <person name="Kasson M.T."/>
            <person name="De Fine Licht H.H."/>
            <person name="Stajich J.E."/>
        </authorList>
    </citation>
    <scope>NUCLEOTIDE SEQUENCE</scope>
    <source>
        <strain evidence="1">Berkeley</strain>
    </source>
</reference>
<accession>A0ACC2SV10</accession>
<dbReference type="Proteomes" id="UP001165960">
    <property type="component" value="Unassembled WGS sequence"/>
</dbReference>
<sequence length="65" mass="7050">MNNPTNVPTVLPDCLPQAPEGLVAPSYDADHSPDKTELFVLDVGYSDNDLHCVIIEDVHVVQTCS</sequence>
<dbReference type="EMBL" id="QTSX02004305">
    <property type="protein sequence ID" value="KAJ9066140.1"/>
    <property type="molecule type" value="Genomic_DNA"/>
</dbReference>
<keyword evidence="2" id="KW-1185">Reference proteome</keyword>
<evidence type="ECO:0000313" key="2">
    <source>
        <dbReference type="Proteomes" id="UP001165960"/>
    </source>
</evidence>
<comment type="caution">
    <text evidence="1">The sequence shown here is derived from an EMBL/GenBank/DDBJ whole genome shotgun (WGS) entry which is preliminary data.</text>
</comment>
<proteinExistence type="predicted"/>
<protein>
    <submittedName>
        <fullName evidence="1">Uncharacterized protein</fullName>
    </submittedName>
</protein>
<evidence type="ECO:0000313" key="1">
    <source>
        <dbReference type="EMBL" id="KAJ9066140.1"/>
    </source>
</evidence>
<gene>
    <name evidence="1" type="ORF">DSO57_1012539</name>
</gene>